<evidence type="ECO:0000313" key="2">
    <source>
        <dbReference type="EMBL" id="MBH0776513.1"/>
    </source>
</evidence>
<sequence length="274" mass="29362">MATFTIDGTLIAYTDTGVPAGVPDAATVVFAHGLLFGGWVFRRQIAVLRGQYRCVTFDWRGQGETPPTADGYDMDTLTRDAIGVIRALGVGPVHWVGLSMGGFVGQRLAARHGTLLRSLTLLGADAEAEDPARVGAYRRLAFAWRWFGGALLVGRVAVHMFGPVFRADPANGPVIDEWARRLCRGDRVAVRRAVLGVIERAPVADEITGVTMPTLVVVGVDDAVTPPEHSRRMAARIAGARLHVLPDCGHTSVLEQPAAITALLNEFLASVDHP</sequence>
<evidence type="ECO:0000259" key="1">
    <source>
        <dbReference type="Pfam" id="PF12697"/>
    </source>
</evidence>
<dbReference type="RefSeq" id="WP_196148849.1">
    <property type="nucleotide sequence ID" value="NZ_JADMLG010000003.1"/>
</dbReference>
<dbReference type="PRINTS" id="PR00111">
    <property type="entry name" value="ABHYDROLASE"/>
</dbReference>
<evidence type="ECO:0000313" key="3">
    <source>
        <dbReference type="Proteomes" id="UP000655751"/>
    </source>
</evidence>
<protein>
    <submittedName>
        <fullName evidence="2">Alpha/beta hydrolase</fullName>
    </submittedName>
</protein>
<organism evidence="2 3">
    <name type="scientific">Nocardia bovistercoris</name>
    <dbReference type="NCBI Taxonomy" id="2785916"/>
    <lineage>
        <taxon>Bacteria</taxon>
        <taxon>Bacillati</taxon>
        <taxon>Actinomycetota</taxon>
        <taxon>Actinomycetes</taxon>
        <taxon>Mycobacteriales</taxon>
        <taxon>Nocardiaceae</taxon>
        <taxon>Nocardia</taxon>
    </lineage>
</organism>
<keyword evidence="3" id="KW-1185">Reference proteome</keyword>
<dbReference type="Proteomes" id="UP000655751">
    <property type="component" value="Unassembled WGS sequence"/>
</dbReference>
<reference evidence="2" key="1">
    <citation type="submission" date="2020-11" db="EMBL/GenBank/DDBJ databases">
        <title>Nocardia NEAU-351.nov., a novel actinomycete isolated from the cow dung.</title>
        <authorList>
            <person name="Zhang X."/>
        </authorList>
    </citation>
    <scope>NUCLEOTIDE SEQUENCE</scope>
    <source>
        <strain evidence="2">NEAU-351</strain>
    </source>
</reference>
<dbReference type="Gene3D" id="3.40.50.1820">
    <property type="entry name" value="alpha/beta hydrolase"/>
    <property type="match status" value="1"/>
</dbReference>
<dbReference type="InterPro" id="IPR050266">
    <property type="entry name" value="AB_hydrolase_sf"/>
</dbReference>
<dbReference type="Pfam" id="PF12697">
    <property type="entry name" value="Abhydrolase_6"/>
    <property type="match status" value="1"/>
</dbReference>
<name>A0A931N3F7_9NOCA</name>
<dbReference type="EMBL" id="JADMLG010000003">
    <property type="protein sequence ID" value="MBH0776513.1"/>
    <property type="molecule type" value="Genomic_DNA"/>
</dbReference>
<gene>
    <name evidence="2" type="ORF">IT779_09470</name>
</gene>
<dbReference type="PANTHER" id="PTHR43798">
    <property type="entry name" value="MONOACYLGLYCEROL LIPASE"/>
    <property type="match status" value="1"/>
</dbReference>
<keyword evidence="2" id="KW-0378">Hydrolase</keyword>
<accession>A0A931N3F7</accession>
<proteinExistence type="predicted"/>
<comment type="caution">
    <text evidence="2">The sequence shown here is derived from an EMBL/GenBank/DDBJ whole genome shotgun (WGS) entry which is preliminary data.</text>
</comment>
<dbReference type="InterPro" id="IPR029058">
    <property type="entry name" value="AB_hydrolase_fold"/>
</dbReference>
<dbReference type="GO" id="GO:0016787">
    <property type="term" value="F:hydrolase activity"/>
    <property type="evidence" value="ECO:0007669"/>
    <property type="project" value="UniProtKB-KW"/>
</dbReference>
<dbReference type="AlphaFoldDB" id="A0A931N3F7"/>
<feature type="domain" description="AB hydrolase-1" evidence="1">
    <location>
        <begin position="28"/>
        <end position="260"/>
    </location>
</feature>
<dbReference type="SUPFAM" id="SSF53474">
    <property type="entry name" value="alpha/beta-Hydrolases"/>
    <property type="match status" value="1"/>
</dbReference>
<dbReference type="InterPro" id="IPR000073">
    <property type="entry name" value="AB_hydrolase_1"/>
</dbReference>